<evidence type="ECO:0000313" key="12">
    <source>
        <dbReference type="Proteomes" id="UP001217918"/>
    </source>
</evidence>
<dbReference type="InterPro" id="IPR058643">
    <property type="entry name" value="BRE1-like_CC"/>
</dbReference>
<feature type="domain" description="BRE1-like coiled-coil containing" evidence="10">
    <location>
        <begin position="119"/>
        <end position="261"/>
    </location>
</feature>
<keyword evidence="4 6" id="KW-0862">Zinc</keyword>
<comment type="pathway">
    <text evidence="6">Protein modification; protein ubiquitination.</text>
</comment>
<feature type="coiled-coil region" evidence="7">
    <location>
        <begin position="297"/>
        <end position="465"/>
    </location>
</feature>
<keyword evidence="5 6" id="KW-0539">Nucleus</keyword>
<dbReference type="Gene3D" id="3.30.40.10">
    <property type="entry name" value="Zinc/RING finger domain, C3HC4 (zinc finger)"/>
    <property type="match status" value="1"/>
</dbReference>
<dbReference type="EMBL" id="JAQQPM010000008">
    <property type="protein sequence ID" value="KAK2074434.1"/>
    <property type="molecule type" value="Genomic_DNA"/>
</dbReference>
<evidence type="ECO:0000256" key="4">
    <source>
        <dbReference type="ARBA" id="ARBA00022833"/>
    </source>
</evidence>
<feature type="region of interest" description="Disordered" evidence="8">
    <location>
        <begin position="1"/>
        <end position="35"/>
    </location>
</feature>
<feature type="coiled-coil region" evidence="7">
    <location>
        <begin position="650"/>
        <end position="684"/>
    </location>
</feature>
<protein>
    <recommendedName>
        <fullName evidence="6">E3 ubiquitin protein ligase</fullName>
        <ecNumber evidence="6">2.3.2.27</ecNumber>
    </recommendedName>
</protein>
<dbReference type="InterPro" id="IPR013956">
    <property type="entry name" value="E3_ubiquit_lig_Bre1"/>
</dbReference>
<dbReference type="PANTHER" id="PTHR23163">
    <property type="entry name" value="RING FINGER PROTEIN-RELATED"/>
    <property type="match status" value="1"/>
</dbReference>
<dbReference type="GO" id="GO:0033503">
    <property type="term" value="C:HULC complex"/>
    <property type="evidence" value="ECO:0007669"/>
    <property type="project" value="TreeGrafter"/>
</dbReference>
<keyword evidence="9" id="KW-0812">Transmembrane</keyword>
<evidence type="ECO:0000256" key="6">
    <source>
        <dbReference type="RuleBase" id="RU365038"/>
    </source>
</evidence>
<evidence type="ECO:0000313" key="11">
    <source>
        <dbReference type="EMBL" id="KAK2074434.1"/>
    </source>
</evidence>
<dbReference type="GO" id="GO:0016567">
    <property type="term" value="P:protein ubiquitination"/>
    <property type="evidence" value="ECO:0007669"/>
    <property type="project" value="UniProtKB-UniRule"/>
</dbReference>
<dbReference type="GO" id="GO:0061630">
    <property type="term" value="F:ubiquitin protein ligase activity"/>
    <property type="evidence" value="ECO:0007669"/>
    <property type="project" value="UniProtKB-EC"/>
</dbReference>
<evidence type="ECO:0000259" key="10">
    <source>
        <dbReference type="Pfam" id="PF26095"/>
    </source>
</evidence>
<keyword evidence="12" id="KW-1185">Reference proteome</keyword>
<reference evidence="11" key="1">
    <citation type="journal article" date="2023" name="Mol. Plant Microbe Interact.">
        <title>Elucidating the Obligate Nature and Biological Capacity of an Invasive Fungal Corn Pathogen.</title>
        <authorList>
            <person name="MacCready J.S."/>
            <person name="Roggenkamp E.M."/>
            <person name="Gdanetz K."/>
            <person name="Chilvers M.I."/>
        </authorList>
    </citation>
    <scope>NUCLEOTIDE SEQUENCE</scope>
    <source>
        <strain evidence="11">PM02</strain>
    </source>
</reference>
<sequence length="742" mass="84619">MEDRKRPAVNTDDLAPPSKRQAVNGGNKSKDDSGDMREEAWIELLIPEMRAAMSTARWHVGILLMAANAWLAIASVSLFQASFPALYPFAVYEFQKGAIYRQMLEYKREKNSLETRLHDLEAYSSHHDDHLRIVDAWLLQLLNELELCIESTPSSTSIMPDPPSISSLAFKNSDEFERHLASKGSALKSKVESLFKRLAADRGDLQPDVAHLESQLKDLLAQQKVFQVKIQALESKNADLSSQLDQVTFKNIKAERKLDRLKSAQVHKLEQQALAIATAKPTSPIENGEGSEGNGDFEELKAKYQESRAVSQKQKEQFETVMSELKGLQDENATFKARKESITDEDYARTEVFKQFKAQNEEMIKRINNLEAINKQLREEAERMQAERTAFKDQLEIEAQRATSDLEEHVQRLETDLARIRAARDELFAELTMRKASLEQEKVAEAQIKELIETKDDRIAALESELGRLRPDEDAQMTTPRADLEAMSPDKLRQKYMQLEKDFEAINKEMPLLEKSYKKSASMAHKKVMDFKALEEKNGMLIAEKNKADQKYFASRRDMDATKGEIRALRLQNQKSSEIIAQLKTTETQGRALISNLEKQMAEFRQSNSITAAENKKLESLSSEATRRADSVKTQVSDLTNLVKSKDATCFALKEEKMAHERELEKLKARLSQVTSDRDSWKAKKLSNSSEEEDMLRKLVLCSVCRTNFKNTILKGCGHVFCNESLLKYSRKACIHQTRYSM</sequence>
<keyword evidence="6" id="KW-0808">Transferase</keyword>
<dbReference type="Proteomes" id="UP001217918">
    <property type="component" value="Unassembled WGS sequence"/>
</dbReference>
<evidence type="ECO:0000256" key="9">
    <source>
        <dbReference type="SAM" id="Phobius"/>
    </source>
</evidence>
<accession>A0AAD9IB13</accession>
<dbReference type="PANTHER" id="PTHR23163:SF0">
    <property type="entry name" value="E3 UBIQUITIN-PROTEIN LIGASE BRE1"/>
    <property type="match status" value="1"/>
</dbReference>
<dbReference type="Pfam" id="PF08647">
    <property type="entry name" value="BRE1"/>
    <property type="match status" value="1"/>
</dbReference>
<evidence type="ECO:0000256" key="2">
    <source>
        <dbReference type="ARBA" id="ARBA00022723"/>
    </source>
</evidence>
<dbReference type="GO" id="GO:0008270">
    <property type="term" value="F:zinc ion binding"/>
    <property type="evidence" value="ECO:0007669"/>
    <property type="project" value="UniProtKB-KW"/>
</dbReference>
<dbReference type="Pfam" id="PF26095">
    <property type="entry name" value="CC_Bre1"/>
    <property type="match status" value="1"/>
</dbReference>
<keyword evidence="6" id="KW-0833">Ubl conjugation pathway</keyword>
<evidence type="ECO:0000256" key="5">
    <source>
        <dbReference type="ARBA" id="ARBA00023242"/>
    </source>
</evidence>
<evidence type="ECO:0000256" key="1">
    <source>
        <dbReference type="ARBA" id="ARBA00004123"/>
    </source>
</evidence>
<evidence type="ECO:0000256" key="7">
    <source>
        <dbReference type="SAM" id="Coils"/>
    </source>
</evidence>
<organism evidence="11 12">
    <name type="scientific">Phyllachora maydis</name>
    <dbReference type="NCBI Taxonomy" id="1825666"/>
    <lineage>
        <taxon>Eukaryota</taxon>
        <taxon>Fungi</taxon>
        <taxon>Dikarya</taxon>
        <taxon>Ascomycota</taxon>
        <taxon>Pezizomycotina</taxon>
        <taxon>Sordariomycetes</taxon>
        <taxon>Sordariomycetidae</taxon>
        <taxon>Phyllachorales</taxon>
        <taxon>Phyllachoraceae</taxon>
        <taxon>Phyllachora</taxon>
    </lineage>
</organism>
<keyword evidence="3 6" id="KW-0863">Zinc-finger</keyword>
<comment type="caution">
    <text evidence="11">The sequence shown here is derived from an EMBL/GenBank/DDBJ whole genome shotgun (WGS) entry which is preliminary data.</text>
</comment>
<dbReference type="InterPro" id="IPR013083">
    <property type="entry name" value="Znf_RING/FYVE/PHD"/>
</dbReference>
<dbReference type="AlphaFoldDB" id="A0AAD9IB13"/>
<gene>
    <name evidence="11" type="ORF">P8C59_008641</name>
</gene>
<evidence type="ECO:0000256" key="3">
    <source>
        <dbReference type="ARBA" id="ARBA00022771"/>
    </source>
</evidence>
<dbReference type="GO" id="GO:0006325">
    <property type="term" value="P:chromatin organization"/>
    <property type="evidence" value="ECO:0007669"/>
    <property type="project" value="UniProtKB-KW"/>
</dbReference>
<dbReference type="SUPFAM" id="SSF57850">
    <property type="entry name" value="RING/U-box"/>
    <property type="match status" value="1"/>
</dbReference>
<dbReference type="GO" id="GO:0005634">
    <property type="term" value="C:nucleus"/>
    <property type="evidence" value="ECO:0007669"/>
    <property type="project" value="UniProtKB-SubCell"/>
</dbReference>
<evidence type="ECO:0000256" key="8">
    <source>
        <dbReference type="SAM" id="MobiDB-lite"/>
    </source>
</evidence>
<comment type="subcellular location">
    <subcellularLocation>
        <location evidence="1 6">Nucleus</location>
    </subcellularLocation>
</comment>
<keyword evidence="6" id="KW-0156">Chromatin regulator</keyword>
<comment type="similarity">
    <text evidence="6">Belongs to the BRE1 family.</text>
</comment>
<keyword evidence="9" id="KW-0472">Membrane</keyword>
<feature type="transmembrane region" description="Helical" evidence="9">
    <location>
        <begin position="58"/>
        <end position="79"/>
    </location>
</feature>
<keyword evidence="9" id="KW-1133">Transmembrane helix</keyword>
<name>A0AAD9IB13_9PEZI</name>
<keyword evidence="6 7" id="KW-0175">Coiled coil</keyword>
<feature type="coiled-coil region" evidence="7">
    <location>
        <begin position="216"/>
        <end position="264"/>
    </location>
</feature>
<comment type="catalytic activity">
    <reaction evidence="6">
        <text>S-ubiquitinyl-[E2 ubiquitin-conjugating enzyme]-L-cysteine + [acceptor protein]-L-lysine = [E2 ubiquitin-conjugating enzyme]-L-cysteine + N(6)-ubiquitinyl-[acceptor protein]-L-lysine.</text>
        <dbReference type="EC" id="2.3.2.27"/>
    </reaction>
</comment>
<dbReference type="EC" id="2.3.2.27" evidence="6"/>
<keyword evidence="2 6" id="KW-0479">Metal-binding</keyword>
<proteinExistence type="inferred from homology"/>